<feature type="region of interest" description="Disordered" evidence="1">
    <location>
        <begin position="115"/>
        <end position="135"/>
    </location>
</feature>
<dbReference type="AlphaFoldDB" id="A0A1H8IR72"/>
<name>A0A1H8IR72_9PROT</name>
<dbReference type="Proteomes" id="UP000183898">
    <property type="component" value="Unassembled WGS sequence"/>
</dbReference>
<dbReference type="EMBL" id="FOCT01000006">
    <property type="protein sequence ID" value="SEN71410.1"/>
    <property type="molecule type" value="Genomic_DNA"/>
</dbReference>
<protein>
    <recommendedName>
        <fullName evidence="4">Phage terminase, small subunit, putative, P27 family</fullName>
    </recommendedName>
</protein>
<evidence type="ECO:0000313" key="3">
    <source>
        <dbReference type="Proteomes" id="UP000183898"/>
    </source>
</evidence>
<organism evidence="2 3">
    <name type="scientific">Nitrosospira multiformis</name>
    <dbReference type="NCBI Taxonomy" id="1231"/>
    <lineage>
        <taxon>Bacteria</taxon>
        <taxon>Pseudomonadati</taxon>
        <taxon>Pseudomonadota</taxon>
        <taxon>Betaproteobacteria</taxon>
        <taxon>Nitrosomonadales</taxon>
        <taxon>Nitrosomonadaceae</taxon>
        <taxon>Nitrosospira</taxon>
    </lineage>
</organism>
<reference evidence="2 3" key="1">
    <citation type="submission" date="2016-10" db="EMBL/GenBank/DDBJ databases">
        <authorList>
            <person name="de Groot N.N."/>
        </authorList>
    </citation>
    <scope>NUCLEOTIDE SEQUENCE [LARGE SCALE GENOMIC DNA]</scope>
    <source>
        <strain evidence="2 3">Nl18</strain>
    </source>
</reference>
<accession>A0A1H8IR72</accession>
<proteinExistence type="predicted"/>
<dbReference type="RefSeq" id="WP_074746335.1">
    <property type="nucleotide sequence ID" value="NZ_FOCT01000006.1"/>
</dbReference>
<sequence length="135" mass="14990">MAKKSAASLSVVAVKPRDSRLEPPANITDRQRELWLEIVASKPADWFTRDAQSLLLGYVKAIASYEILSARVDAVEAQGGMDDLKDEDKLYAMLERQARLVQSFATKMRLTQQARYTTGSAATATEKAGKSRPWD</sequence>
<gene>
    <name evidence="2" type="ORF">SAMN05216404_106167</name>
</gene>
<evidence type="ECO:0000256" key="1">
    <source>
        <dbReference type="SAM" id="MobiDB-lite"/>
    </source>
</evidence>
<evidence type="ECO:0000313" key="2">
    <source>
        <dbReference type="EMBL" id="SEN71410.1"/>
    </source>
</evidence>
<evidence type="ECO:0008006" key="4">
    <source>
        <dbReference type="Google" id="ProtNLM"/>
    </source>
</evidence>